<sequence>MLLSDFHSRTSFLKTNSLKNGVEPHNRKSRVTLTSDKVSKGPFVFVVSLLPLIVTGEECLRSIPHFLHETSDLLLISSHPLQAWTNQSMKSFFNLPVRVGSPVVASVYSNVSESGLYYISDQAFDLASRQAASSARVARAGPWPGIMGLQGRLFLTPTAYFHKMRFALVAGALVLGATVTEARSIAPSPSKRATETMEFGTPSRMTKRARQDSEWNSGIDADDNQDDDGTLDPSSYQASANKTNSTKASKSSKHDHQKSKDPDAAYRTALPASLDSTVAPVAGSVEQKLPQEIQYQIIPVTPANSSNSDSPVADTRAYIIKPLSAASPVNPTDVKPTLDGTISNADLSGMVSHLETQDDSKPALALLRAIENYRLAVSEQSPATDSRSRSTAPHNSSTGSPSHMRSASSNSASDDQSDASASTSLPLSLPANATDTSSLE</sequence>
<evidence type="ECO:0000313" key="2">
    <source>
        <dbReference type="EMBL" id="KNZ57808.1"/>
    </source>
</evidence>
<feature type="compositionally biased region" description="Low complexity" evidence="1">
    <location>
        <begin position="238"/>
        <end position="249"/>
    </location>
</feature>
<reference evidence="2 3" key="1">
    <citation type="submission" date="2015-08" db="EMBL/GenBank/DDBJ databases">
        <title>Next Generation Sequencing and Analysis of the Genome of Puccinia sorghi L Schw, the Causal Agent of Maize Common Rust.</title>
        <authorList>
            <person name="Rochi L."/>
            <person name="Burguener G."/>
            <person name="Darino M."/>
            <person name="Turjanski A."/>
            <person name="Kreff E."/>
            <person name="Dieguez M.J."/>
            <person name="Sacco F."/>
        </authorList>
    </citation>
    <scope>NUCLEOTIDE SEQUENCE [LARGE SCALE GENOMIC DNA]</scope>
    <source>
        <strain evidence="2 3">RO10H11247</strain>
    </source>
</reference>
<dbReference type="Proteomes" id="UP000037035">
    <property type="component" value="Unassembled WGS sequence"/>
</dbReference>
<proteinExistence type="predicted"/>
<feature type="compositionally biased region" description="Low complexity" evidence="1">
    <location>
        <begin position="400"/>
        <end position="431"/>
    </location>
</feature>
<dbReference type="EMBL" id="LAVV01006913">
    <property type="protein sequence ID" value="KNZ57808.1"/>
    <property type="molecule type" value="Genomic_DNA"/>
</dbReference>
<protein>
    <submittedName>
        <fullName evidence="2">Uncharacterized protein</fullName>
    </submittedName>
</protein>
<gene>
    <name evidence="2" type="ORF">VP01_2068g1</name>
</gene>
<feature type="region of interest" description="Disordered" evidence="1">
    <location>
        <begin position="378"/>
        <end position="440"/>
    </location>
</feature>
<evidence type="ECO:0000313" key="3">
    <source>
        <dbReference type="Proteomes" id="UP000037035"/>
    </source>
</evidence>
<comment type="caution">
    <text evidence="2">The sequence shown here is derived from an EMBL/GenBank/DDBJ whole genome shotgun (WGS) entry which is preliminary data.</text>
</comment>
<evidence type="ECO:0000256" key="1">
    <source>
        <dbReference type="SAM" id="MobiDB-lite"/>
    </source>
</evidence>
<feature type="compositionally biased region" description="Acidic residues" evidence="1">
    <location>
        <begin position="220"/>
        <end position="230"/>
    </location>
</feature>
<feature type="region of interest" description="Disordered" evidence="1">
    <location>
        <begin position="184"/>
        <end position="263"/>
    </location>
</feature>
<dbReference type="OrthoDB" id="2502618at2759"/>
<keyword evidence="3" id="KW-1185">Reference proteome</keyword>
<dbReference type="AlphaFoldDB" id="A0A0L6VAN2"/>
<feature type="compositionally biased region" description="Basic and acidic residues" evidence="1">
    <location>
        <begin position="252"/>
        <end position="263"/>
    </location>
</feature>
<feature type="compositionally biased region" description="Polar residues" evidence="1">
    <location>
        <begin position="378"/>
        <end position="399"/>
    </location>
</feature>
<organism evidence="2 3">
    <name type="scientific">Puccinia sorghi</name>
    <dbReference type="NCBI Taxonomy" id="27349"/>
    <lineage>
        <taxon>Eukaryota</taxon>
        <taxon>Fungi</taxon>
        <taxon>Dikarya</taxon>
        <taxon>Basidiomycota</taxon>
        <taxon>Pucciniomycotina</taxon>
        <taxon>Pucciniomycetes</taxon>
        <taxon>Pucciniales</taxon>
        <taxon>Pucciniaceae</taxon>
        <taxon>Puccinia</taxon>
    </lineage>
</organism>
<name>A0A0L6VAN2_9BASI</name>
<accession>A0A0L6VAN2</accession>
<dbReference type="VEuPathDB" id="FungiDB:VP01_2068g1"/>